<reference evidence="1" key="1">
    <citation type="submission" date="2023-01" db="EMBL/GenBank/DDBJ databases">
        <title>Human gut microbiome strain richness.</title>
        <authorList>
            <person name="Chen-Liaw A."/>
        </authorList>
    </citation>
    <scope>NUCLEOTIDE SEQUENCE</scope>
    <source>
        <strain evidence="1">D43st1_D9_D43t1_170807</strain>
    </source>
</reference>
<dbReference type="SUPFAM" id="SSF48452">
    <property type="entry name" value="TPR-like"/>
    <property type="match status" value="1"/>
</dbReference>
<dbReference type="Proteomes" id="UP001213042">
    <property type="component" value="Unassembled WGS sequence"/>
</dbReference>
<dbReference type="InterPro" id="IPR011990">
    <property type="entry name" value="TPR-like_helical_dom_sf"/>
</dbReference>
<sequence>MPTNQEKVSQLLADSHFAFINSQNNESLHLANEAIRLAPKNPDAYQCAGDAYMSLGQYSKVVYP</sequence>
<dbReference type="EMBL" id="JAQMLU010000019">
    <property type="protein sequence ID" value="MDB8750889.1"/>
    <property type="molecule type" value="Genomic_DNA"/>
</dbReference>
<evidence type="ECO:0000313" key="2">
    <source>
        <dbReference type="Proteomes" id="UP001213042"/>
    </source>
</evidence>
<protein>
    <recommendedName>
        <fullName evidence="3">Tetratricopeptide repeat protein</fullName>
    </recommendedName>
</protein>
<evidence type="ECO:0008006" key="3">
    <source>
        <dbReference type="Google" id="ProtNLM"/>
    </source>
</evidence>
<comment type="caution">
    <text evidence="1">The sequence shown here is derived from an EMBL/GenBank/DDBJ whole genome shotgun (WGS) entry which is preliminary data.</text>
</comment>
<gene>
    <name evidence="1" type="ORF">PNW00_10575</name>
</gene>
<evidence type="ECO:0000313" key="1">
    <source>
        <dbReference type="EMBL" id="MDB8750889.1"/>
    </source>
</evidence>
<dbReference type="Gene3D" id="1.25.40.10">
    <property type="entry name" value="Tetratricopeptide repeat domain"/>
    <property type="match status" value="1"/>
</dbReference>
<proteinExistence type="predicted"/>
<organism evidence="1 2">
    <name type="scientific">Ruminococcus bicirculans</name>
    <name type="common">ex Wegman et al. 2014</name>
    <dbReference type="NCBI Taxonomy" id="1160721"/>
    <lineage>
        <taxon>Bacteria</taxon>
        <taxon>Bacillati</taxon>
        <taxon>Bacillota</taxon>
        <taxon>Clostridia</taxon>
        <taxon>Eubacteriales</taxon>
        <taxon>Oscillospiraceae</taxon>
        <taxon>Ruminococcus</taxon>
    </lineage>
</organism>
<dbReference type="AlphaFoldDB" id="A0AAW6EGD1"/>
<dbReference type="RefSeq" id="WP_195221499.1">
    <property type="nucleotide sequence ID" value="NZ_JADMWL010000019.1"/>
</dbReference>
<name>A0AAW6EGD1_9FIRM</name>
<accession>A0AAW6EGD1</accession>
<dbReference type="Pfam" id="PF13431">
    <property type="entry name" value="TPR_17"/>
    <property type="match status" value="1"/>
</dbReference>